<name>A0ABR1RGU4_9PEZI</name>
<dbReference type="EMBL" id="JAQQWI010000015">
    <property type="protein sequence ID" value="KAK8012489.1"/>
    <property type="molecule type" value="Genomic_DNA"/>
</dbReference>
<evidence type="ECO:0000313" key="2">
    <source>
        <dbReference type="EMBL" id="KAK8012489.1"/>
    </source>
</evidence>
<feature type="compositionally biased region" description="Low complexity" evidence="1">
    <location>
        <begin position="79"/>
        <end position="92"/>
    </location>
</feature>
<accession>A0ABR1RGU4</accession>
<feature type="compositionally biased region" description="Basic and acidic residues" evidence="1">
    <location>
        <begin position="111"/>
        <end position="122"/>
    </location>
</feature>
<protein>
    <submittedName>
        <fullName evidence="2">Uncharacterized protein</fullName>
    </submittedName>
</protein>
<feature type="region of interest" description="Disordered" evidence="1">
    <location>
        <begin position="74"/>
        <end position="165"/>
    </location>
</feature>
<evidence type="ECO:0000256" key="1">
    <source>
        <dbReference type="SAM" id="MobiDB-lite"/>
    </source>
</evidence>
<keyword evidence="3" id="KW-1185">Reference proteome</keyword>
<evidence type="ECO:0000313" key="3">
    <source>
        <dbReference type="Proteomes" id="UP001396898"/>
    </source>
</evidence>
<reference evidence="2 3" key="1">
    <citation type="submission" date="2023-01" db="EMBL/GenBank/DDBJ databases">
        <title>Analysis of 21 Apiospora genomes using comparative genomics revels a genus with tremendous synthesis potential of carbohydrate active enzymes and secondary metabolites.</title>
        <authorList>
            <person name="Sorensen T."/>
        </authorList>
    </citation>
    <scope>NUCLEOTIDE SEQUENCE [LARGE SCALE GENOMIC DNA]</scope>
    <source>
        <strain evidence="2 3">CBS 20057</strain>
    </source>
</reference>
<organism evidence="2 3">
    <name type="scientific">Apiospora marii</name>
    <dbReference type="NCBI Taxonomy" id="335849"/>
    <lineage>
        <taxon>Eukaryota</taxon>
        <taxon>Fungi</taxon>
        <taxon>Dikarya</taxon>
        <taxon>Ascomycota</taxon>
        <taxon>Pezizomycotina</taxon>
        <taxon>Sordariomycetes</taxon>
        <taxon>Xylariomycetidae</taxon>
        <taxon>Amphisphaeriales</taxon>
        <taxon>Apiosporaceae</taxon>
        <taxon>Apiospora</taxon>
    </lineage>
</organism>
<dbReference type="Proteomes" id="UP001396898">
    <property type="component" value="Unassembled WGS sequence"/>
</dbReference>
<sequence>MNWKKILINFIDNIPDEKLQGFKLTPGTLWKDNDFRLNMQGLTTAGEYNLQIQINAKISVTTLKPFAPNTAAGPVLVPQSVVSTSDTQSSAAKSNEKNGKPAGGKPAADQNDVKNAEGKSSGDAKPVPDPAAIRKAFKATIRPLAEIVGPGQQGQKGQKGQKGKK</sequence>
<proteinExistence type="predicted"/>
<comment type="caution">
    <text evidence="2">The sequence shown here is derived from an EMBL/GenBank/DDBJ whole genome shotgun (WGS) entry which is preliminary data.</text>
</comment>
<gene>
    <name evidence="2" type="ORF">PG991_009864</name>
</gene>